<dbReference type="PANTHER" id="PTHR46020:SF21">
    <property type="entry name" value="(RAPE) HYPOTHETICAL PROTEIN"/>
    <property type="match status" value="1"/>
</dbReference>
<comment type="caution">
    <text evidence="5">The sequence shown here is derived from an EMBL/GenBank/DDBJ whole genome shotgun (WGS) entry which is preliminary data.</text>
</comment>
<proteinExistence type="predicted"/>
<sequence>MTPVEMSSLEKFPINIRWRREINGVESSSSNHHHHHLSGPKKLFVFGDSYADTGNIKKPHAVSWRVPYGTTFPGKPSGRFSDGRVSTDF</sequence>
<evidence type="ECO:0000256" key="4">
    <source>
        <dbReference type="SAM" id="MobiDB-lite"/>
    </source>
</evidence>
<dbReference type="PANTHER" id="PTHR46020">
    <property type="entry name" value="OSJNBB0059K02.9 PROTEIN"/>
    <property type="match status" value="1"/>
</dbReference>
<dbReference type="OrthoDB" id="1600564at2759"/>
<gene>
    <name evidence="5" type="ORF">Bca52824_021826</name>
</gene>
<keyword evidence="2" id="KW-0442">Lipid degradation</keyword>
<evidence type="ECO:0000313" key="6">
    <source>
        <dbReference type="Proteomes" id="UP000886595"/>
    </source>
</evidence>
<dbReference type="InterPro" id="IPR036514">
    <property type="entry name" value="SGNH_hydro_sf"/>
</dbReference>
<organism evidence="5 6">
    <name type="scientific">Brassica carinata</name>
    <name type="common">Ethiopian mustard</name>
    <name type="synonym">Abyssinian cabbage</name>
    <dbReference type="NCBI Taxonomy" id="52824"/>
    <lineage>
        <taxon>Eukaryota</taxon>
        <taxon>Viridiplantae</taxon>
        <taxon>Streptophyta</taxon>
        <taxon>Embryophyta</taxon>
        <taxon>Tracheophyta</taxon>
        <taxon>Spermatophyta</taxon>
        <taxon>Magnoliopsida</taxon>
        <taxon>eudicotyledons</taxon>
        <taxon>Gunneridae</taxon>
        <taxon>Pentapetalae</taxon>
        <taxon>rosids</taxon>
        <taxon>malvids</taxon>
        <taxon>Brassicales</taxon>
        <taxon>Brassicaceae</taxon>
        <taxon>Brassiceae</taxon>
        <taxon>Brassica</taxon>
    </lineage>
</organism>
<dbReference type="Gene3D" id="3.40.50.1110">
    <property type="entry name" value="SGNH hydrolase"/>
    <property type="match status" value="1"/>
</dbReference>
<evidence type="ECO:0000256" key="2">
    <source>
        <dbReference type="ARBA" id="ARBA00022963"/>
    </source>
</evidence>
<dbReference type="GO" id="GO:0016042">
    <property type="term" value="P:lipid catabolic process"/>
    <property type="evidence" value="ECO:0007669"/>
    <property type="project" value="UniProtKB-KW"/>
</dbReference>
<keyword evidence="3" id="KW-0443">Lipid metabolism</keyword>
<evidence type="ECO:0000256" key="1">
    <source>
        <dbReference type="ARBA" id="ARBA00022801"/>
    </source>
</evidence>
<dbReference type="Proteomes" id="UP000886595">
    <property type="component" value="Unassembled WGS sequence"/>
</dbReference>
<feature type="region of interest" description="Disordered" evidence="4">
    <location>
        <begin position="67"/>
        <end position="89"/>
    </location>
</feature>
<reference evidence="5 6" key="1">
    <citation type="submission" date="2020-02" db="EMBL/GenBank/DDBJ databases">
        <authorList>
            <person name="Ma Q."/>
            <person name="Huang Y."/>
            <person name="Song X."/>
            <person name="Pei D."/>
        </authorList>
    </citation>
    <scope>NUCLEOTIDE SEQUENCE [LARGE SCALE GENOMIC DNA]</scope>
    <source>
        <strain evidence="5">Sxm20200214</strain>
        <tissue evidence="5">Leaf</tissue>
    </source>
</reference>
<evidence type="ECO:0000313" key="5">
    <source>
        <dbReference type="EMBL" id="KAG2310269.1"/>
    </source>
</evidence>
<dbReference type="AlphaFoldDB" id="A0A8X8AQG3"/>
<evidence type="ECO:0000256" key="3">
    <source>
        <dbReference type="ARBA" id="ARBA00023098"/>
    </source>
</evidence>
<accession>A0A8X8AQG3</accession>
<name>A0A8X8AQG3_BRACI</name>
<keyword evidence="1" id="KW-0378">Hydrolase</keyword>
<protein>
    <recommendedName>
        <fullName evidence="7">GDSL esterase/lipase</fullName>
    </recommendedName>
</protein>
<dbReference type="EMBL" id="JAAMPC010000005">
    <property type="protein sequence ID" value="KAG2310269.1"/>
    <property type="molecule type" value="Genomic_DNA"/>
</dbReference>
<dbReference type="GO" id="GO:0016787">
    <property type="term" value="F:hydrolase activity"/>
    <property type="evidence" value="ECO:0007669"/>
    <property type="project" value="UniProtKB-KW"/>
</dbReference>
<evidence type="ECO:0008006" key="7">
    <source>
        <dbReference type="Google" id="ProtNLM"/>
    </source>
</evidence>
<keyword evidence="6" id="KW-1185">Reference proteome</keyword>